<gene>
    <name evidence="3" type="ORF">METZ01_LOCUS211120</name>
</gene>
<keyword evidence="2" id="KW-0812">Transmembrane</keyword>
<feature type="transmembrane region" description="Helical" evidence="2">
    <location>
        <begin position="69"/>
        <end position="90"/>
    </location>
</feature>
<feature type="transmembrane region" description="Helical" evidence="2">
    <location>
        <begin position="27"/>
        <end position="49"/>
    </location>
</feature>
<evidence type="ECO:0008006" key="4">
    <source>
        <dbReference type="Google" id="ProtNLM"/>
    </source>
</evidence>
<feature type="region of interest" description="Disordered" evidence="1">
    <location>
        <begin position="1"/>
        <end position="22"/>
    </location>
</feature>
<evidence type="ECO:0000256" key="1">
    <source>
        <dbReference type="SAM" id="MobiDB-lite"/>
    </source>
</evidence>
<keyword evidence="2" id="KW-1133">Transmembrane helix</keyword>
<name>A0A382F5G9_9ZZZZ</name>
<evidence type="ECO:0000256" key="2">
    <source>
        <dbReference type="SAM" id="Phobius"/>
    </source>
</evidence>
<feature type="transmembrane region" description="Helical" evidence="2">
    <location>
        <begin position="102"/>
        <end position="118"/>
    </location>
</feature>
<protein>
    <recommendedName>
        <fullName evidence="4">Membrane-bound O-acyltransferase family protein</fullName>
    </recommendedName>
</protein>
<dbReference type="EMBL" id="UINC01048121">
    <property type="protein sequence ID" value="SVB58266.1"/>
    <property type="molecule type" value="Genomic_DNA"/>
</dbReference>
<accession>A0A382F5G9</accession>
<organism evidence="3">
    <name type="scientific">marine metagenome</name>
    <dbReference type="NCBI Taxonomy" id="408172"/>
    <lineage>
        <taxon>unclassified sequences</taxon>
        <taxon>metagenomes</taxon>
        <taxon>ecological metagenomes</taxon>
    </lineage>
</organism>
<feature type="compositionally biased region" description="Basic and acidic residues" evidence="1">
    <location>
        <begin position="1"/>
        <end position="15"/>
    </location>
</feature>
<evidence type="ECO:0000313" key="3">
    <source>
        <dbReference type="EMBL" id="SVB58266.1"/>
    </source>
</evidence>
<keyword evidence="2" id="KW-0472">Membrane</keyword>
<feature type="non-terminal residue" evidence="3">
    <location>
        <position position="120"/>
    </location>
</feature>
<dbReference type="AlphaFoldDB" id="A0A382F5G9"/>
<proteinExistence type="predicted"/>
<sequence>MPEKSYRPTTDRPGRDGTGGRIERPMLFPTITFAVFLALVLAAHTALLTRPTAWKATMLAASYAFYGWWDWRFLSLIWISTLVDFVAGQALHRSSDPGRRRLLLWCSLGTNLGMLGFFKY</sequence>
<reference evidence="3" key="1">
    <citation type="submission" date="2018-05" db="EMBL/GenBank/DDBJ databases">
        <authorList>
            <person name="Lanie J.A."/>
            <person name="Ng W.-L."/>
            <person name="Kazmierczak K.M."/>
            <person name="Andrzejewski T.M."/>
            <person name="Davidsen T.M."/>
            <person name="Wayne K.J."/>
            <person name="Tettelin H."/>
            <person name="Glass J.I."/>
            <person name="Rusch D."/>
            <person name="Podicherti R."/>
            <person name="Tsui H.-C.T."/>
            <person name="Winkler M.E."/>
        </authorList>
    </citation>
    <scope>NUCLEOTIDE SEQUENCE</scope>
</reference>